<gene>
    <name evidence="1" type="ORF">CH371_02065</name>
</gene>
<accession>A0A2M9ZHE5</accession>
<evidence type="ECO:0008006" key="3">
    <source>
        <dbReference type="Google" id="ProtNLM"/>
    </source>
</evidence>
<evidence type="ECO:0000313" key="2">
    <source>
        <dbReference type="Proteomes" id="UP000231912"/>
    </source>
</evidence>
<name>A0A2M9ZHE5_9LEPT</name>
<protein>
    <recommendedName>
        <fullName evidence="3">VWA domain-containing protein</fullName>
    </recommendedName>
</protein>
<sequence length="525" mass="59534">MSKNFLIIFSTLLILATNDAIATTVLFLPGSWEGPAPKFLEGTGEKPFELARIAQFYASNGYALQVREEFSSSLNPEAKEYLVPSVPRDKFKQNCNRTKVDYVVRDVLEIQEKIRIDRSVYDCNLFQMQEYSATGKRDLFETYERLTRDSFPLVPKKKKKDTPKEHASPAPRIQVFVLDAAYSYAPERKEFMSQLEAISWRPETKFRLVVAGAGNSKVYPESSRSEFFRQWKDFKSEGKTTTEDLSNALLRLKRVLSSEETPGRRKQYGVTILTNAKNSDSGRGYGAAIESLKQSSANISILYSSYSGPEARREHKEAAKRGAEFREIVYYQRIVTPRDAKTLVYRNGKLYTTSQTADSAVNLEESDLEKVELSGKYSLGDALNPWGLASIYSEIKNERILSSEPVRSNFSSQFAKVVHQNSNSEYFANYPKLLMKSGAKAFWIRIPSPTGFVEGKKGIWRVRFLSSAFSSEGVEVIPDSVEQYPYAPARTLECDPSVARNYFQNTEKSDFDCLIRGEILELSLP</sequence>
<organism evidence="1 2">
    <name type="scientific">Leptospira wolffii</name>
    <dbReference type="NCBI Taxonomy" id="409998"/>
    <lineage>
        <taxon>Bacteria</taxon>
        <taxon>Pseudomonadati</taxon>
        <taxon>Spirochaetota</taxon>
        <taxon>Spirochaetia</taxon>
        <taxon>Leptospirales</taxon>
        <taxon>Leptospiraceae</taxon>
        <taxon>Leptospira</taxon>
    </lineage>
</organism>
<dbReference type="AlphaFoldDB" id="A0A2M9ZHE5"/>
<dbReference type="EMBL" id="NPDT01000001">
    <property type="protein sequence ID" value="PJZ67851.1"/>
    <property type="molecule type" value="Genomic_DNA"/>
</dbReference>
<reference evidence="1 2" key="1">
    <citation type="submission" date="2017-07" db="EMBL/GenBank/DDBJ databases">
        <title>Leptospira spp. isolated from tropical soils.</title>
        <authorList>
            <person name="Thibeaux R."/>
            <person name="Iraola G."/>
            <person name="Ferres I."/>
            <person name="Bierque E."/>
            <person name="Girault D."/>
            <person name="Soupe-Gilbert M.-E."/>
            <person name="Picardeau M."/>
            <person name="Goarant C."/>
        </authorList>
    </citation>
    <scope>NUCLEOTIDE SEQUENCE [LARGE SCALE GENOMIC DNA]</scope>
    <source>
        <strain evidence="1 2">FH2-C-A2</strain>
    </source>
</reference>
<dbReference type="RefSeq" id="WP_100758259.1">
    <property type="nucleotide sequence ID" value="NZ_NPDT01000001.1"/>
</dbReference>
<dbReference type="InterPro" id="IPR058181">
    <property type="entry name" value="LIC10012-like"/>
</dbReference>
<comment type="caution">
    <text evidence="1">The sequence shown here is derived from an EMBL/GenBank/DDBJ whole genome shotgun (WGS) entry which is preliminary data.</text>
</comment>
<dbReference type="Proteomes" id="UP000231912">
    <property type="component" value="Unassembled WGS sequence"/>
</dbReference>
<evidence type="ECO:0000313" key="1">
    <source>
        <dbReference type="EMBL" id="PJZ67851.1"/>
    </source>
</evidence>
<dbReference type="NCBIfam" id="NF047585">
    <property type="entry name" value="LIC10012_fam"/>
    <property type="match status" value="1"/>
</dbReference>
<proteinExistence type="predicted"/>